<dbReference type="PANTHER" id="PTHR28037:SF1">
    <property type="entry name" value="ALCOHOL O-ACETYLTRANSFERASE 1-RELATED"/>
    <property type="match status" value="1"/>
</dbReference>
<dbReference type="AlphaFoldDB" id="A0A136JCV1"/>
<evidence type="ECO:0008006" key="4">
    <source>
        <dbReference type="Google" id="ProtNLM"/>
    </source>
</evidence>
<name>A0A136JCV1_9PEZI</name>
<feature type="compositionally biased region" description="Low complexity" evidence="1">
    <location>
        <begin position="263"/>
        <end position="274"/>
    </location>
</feature>
<dbReference type="InterPro" id="IPR052058">
    <property type="entry name" value="Alcohol_O-acetyltransferase"/>
</dbReference>
<dbReference type="SUPFAM" id="SSF52777">
    <property type="entry name" value="CoA-dependent acyltransferases"/>
    <property type="match status" value="1"/>
</dbReference>
<evidence type="ECO:0000313" key="3">
    <source>
        <dbReference type="Proteomes" id="UP000070501"/>
    </source>
</evidence>
<sequence length="572" mass="61856">MMRYASPNELRTISREDLGWYNNVVIGAIYTFDHGYAGDDGKLLSLSHYYSAVRQIVEKHPFLSVVVKDKHTDKAFYEHVPSIDLTKHISIVQDGRDIAREASETARIERLLPSLADYAHPADSPPWSVTILPLSERTSKTSPARLFIAFAFSHMLGDGMNGLTFHQDLLQGLRGVDASKADVSPLVTIPASTKLDEPFDTPKRLPISWGYLLGPLFAVCLPQWLAILLGIRASTSTLEQGTWIGPPMFHNKAAPSPPPSPARPSSTSSSSSSSFHKQRRASTIGPAAKPTDETQLRLIEIPADQVAAALRASREHGAKLTAVLHQIIVHALSAALPSHTREVQRRKSFSVSGSSAQDDGSSRAMAITRFASQTAINMRPTLGIPNTTMGLYVNGCYGYYARSGGGTASTAAAVSYSDRKSPLSDAEWAAAAAMTTSFALCGARLADQPIGLLRYAPSVRGWMAKKMGQRRDCSYEVSNLLAFAPPPQRRGSAGEEAMPEKVDVDWIVFAQPRNPTSAPIVFDVVSVKGGILVITVVWQAGALADVTSGVEDEGRLVDEICQGIRDGFARFV</sequence>
<dbReference type="Gene3D" id="3.30.559.10">
    <property type="entry name" value="Chloramphenicol acetyltransferase-like domain"/>
    <property type="match status" value="1"/>
</dbReference>
<feature type="region of interest" description="Disordered" evidence="1">
    <location>
        <begin position="244"/>
        <end position="293"/>
    </location>
</feature>
<dbReference type="GO" id="GO:0008080">
    <property type="term" value="F:N-acetyltransferase activity"/>
    <property type="evidence" value="ECO:0007669"/>
    <property type="project" value="TreeGrafter"/>
</dbReference>
<reference evidence="3" key="1">
    <citation type="submission" date="2016-02" db="EMBL/GenBank/DDBJ databases">
        <title>Draft genome sequence of Microdochium bolleyi, a fungal endophyte of beachgrass.</title>
        <authorList>
            <consortium name="DOE Joint Genome Institute"/>
            <person name="David A.S."/>
            <person name="May G."/>
            <person name="Haridas S."/>
            <person name="Lim J."/>
            <person name="Wang M."/>
            <person name="Labutti K."/>
            <person name="Lipzen A."/>
            <person name="Barry K."/>
            <person name="Grigoriev I.V."/>
        </authorList>
    </citation>
    <scope>NUCLEOTIDE SEQUENCE [LARGE SCALE GENOMIC DNA]</scope>
    <source>
        <strain evidence="3">J235TASD1</strain>
    </source>
</reference>
<organism evidence="2 3">
    <name type="scientific">Microdochium bolleyi</name>
    <dbReference type="NCBI Taxonomy" id="196109"/>
    <lineage>
        <taxon>Eukaryota</taxon>
        <taxon>Fungi</taxon>
        <taxon>Dikarya</taxon>
        <taxon>Ascomycota</taxon>
        <taxon>Pezizomycotina</taxon>
        <taxon>Sordariomycetes</taxon>
        <taxon>Xylariomycetidae</taxon>
        <taxon>Xylariales</taxon>
        <taxon>Microdochiaceae</taxon>
        <taxon>Microdochium</taxon>
    </lineage>
</organism>
<dbReference type="PANTHER" id="PTHR28037">
    <property type="entry name" value="ALCOHOL O-ACETYLTRANSFERASE 1-RELATED"/>
    <property type="match status" value="1"/>
</dbReference>
<dbReference type="InParanoid" id="A0A136JCV1"/>
<dbReference type="EMBL" id="KQ964246">
    <property type="protein sequence ID" value="KXJ94980.1"/>
    <property type="molecule type" value="Genomic_DNA"/>
</dbReference>
<dbReference type="OrthoDB" id="2150604at2759"/>
<protein>
    <recommendedName>
        <fullName evidence="4">Alcohol acetyltransferase</fullName>
    </recommendedName>
</protein>
<dbReference type="InterPro" id="IPR023213">
    <property type="entry name" value="CAT-like_dom_sf"/>
</dbReference>
<dbReference type="STRING" id="196109.A0A136JCV1"/>
<proteinExistence type="predicted"/>
<evidence type="ECO:0000313" key="2">
    <source>
        <dbReference type="EMBL" id="KXJ94980.1"/>
    </source>
</evidence>
<keyword evidence="3" id="KW-1185">Reference proteome</keyword>
<accession>A0A136JCV1</accession>
<dbReference type="Proteomes" id="UP000070501">
    <property type="component" value="Unassembled WGS sequence"/>
</dbReference>
<evidence type="ECO:0000256" key="1">
    <source>
        <dbReference type="SAM" id="MobiDB-lite"/>
    </source>
</evidence>
<gene>
    <name evidence="2" type="ORF">Micbo1qcDRAFT_156767</name>
</gene>